<organism evidence="1 2">
    <name type="scientific">Alternaria atra</name>
    <dbReference type="NCBI Taxonomy" id="119953"/>
    <lineage>
        <taxon>Eukaryota</taxon>
        <taxon>Fungi</taxon>
        <taxon>Dikarya</taxon>
        <taxon>Ascomycota</taxon>
        <taxon>Pezizomycotina</taxon>
        <taxon>Dothideomycetes</taxon>
        <taxon>Pleosporomycetidae</taxon>
        <taxon>Pleosporales</taxon>
        <taxon>Pleosporineae</taxon>
        <taxon>Pleosporaceae</taxon>
        <taxon>Alternaria</taxon>
        <taxon>Alternaria sect. Ulocladioides</taxon>
    </lineage>
</organism>
<dbReference type="OrthoDB" id="5314997at2759"/>
<proteinExistence type="predicted"/>
<evidence type="ECO:0000313" key="1">
    <source>
        <dbReference type="EMBL" id="CAG5153444.1"/>
    </source>
</evidence>
<keyword evidence="2" id="KW-1185">Reference proteome</keyword>
<comment type="caution">
    <text evidence="1">The sequence shown here is derived from an EMBL/GenBank/DDBJ whole genome shotgun (WGS) entry which is preliminary data.</text>
</comment>
<accession>A0A8J2MY36</accession>
<protein>
    <submittedName>
        <fullName evidence="1">Uncharacterized protein</fullName>
    </submittedName>
</protein>
<dbReference type="RefSeq" id="XP_043166720.1">
    <property type="nucleotide sequence ID" value="XM_043310785.1"/>
</dbReference>
<dbReference type="PANTHER" id="PTHR42085:SF1">
    <property type="entry name" value="F-BOX DOMAIN-CONTAINING PROTEIN"/>
    <property type="match status" value="1"/>
</dbReference>
<evidence type="ECO:0000313" key="2">
    <source>
        <dbReference type="Proteomes" id="UP000676310"/>
    </source>
</evidence>
<dbReference type="AlphaFoldDB" id="A0A8J2MY36"/>
<gene>
    <name evidence="1" type="ORF">ALTATR162_LOCUS3179</name>
</gene>
<sequence length="496" mass="57790">MNIHDNEQPFRHLDLPRELRDKIYEHALDFYSCWTDPYTIKDYARVHAKAHIVKRRRLGINILLANKQIHDEAFPIVVKTNLLVRVEVRNSRINKWLHGSTQPVHILSMSSMGDASEREEKIKKHSGYAMELVIQTQQATIEYHRRPAPSVILILWADLGKFCKRLEVERMSTRSGNPNRQKMHCAQINVKLNPGLITRAYGGDMNVLSTRSIHEQLLRPLRDGIRGSPDLAIEGCIDETIVQETIQAVEKPYWPDSQNLLNELYRHRTHAGDAWLNRNDLQRVAACADGISLIDRLSINMTKYRAHELPPHIHAVLGVIREYHYYFHITIARCLLAHLKKITHEDTYSNVEELSAIYADMNHVLEYIAVPAHGDPDGHFRHPFPWFPTFEYRYSSFLNHEAHFLLSSAGRILLEQSVVKDDEDRAELVEKTRRHLRRAFEVEWENKVYKEERRRLVNLVGIDLLMMGKRPFPVTREDRGHCVLQVGVLQLKTPLR</sequence>
<reference evidence="1" key="1">
    <citation type="submission" date="2021-05" db="EMBL/GenBank/DDBJ databases">
        <authorList>
            <person name="Stam R."/>
        </authorList>
    </citation>
    <scope>NUCLEOTIDE SEQUENCE</scope>
    <source>
        <strain evidence="1">CS162</strain>
    </source>
</reference>
<dbReference type="InterPro" id="IPR038883">
    <property type="entry name" value="AN11006-like"/>
</dbReference>
<dbReference type="EMBL" id="CAJRGZ010000016">
    <property type="protein sequence ID" value="CAG5153444.1"/>
    <property type="molecule type" value="Genomic_DNA"/>
</dbReference>
<dbReference type="Proteomes" id="UP000676310">
    <property type="component" value="Unassembled WGS sequence"/>
</dbReference>
<dbReference type="PANTHER" id="PTHR42085">
    <property type="entry name" value="F-BOX DOMAIN-CONTAINING PROTEIN"/>
    <property type="match status" value="1"/>
</dbReference>
<dbReference type="GeneID" id="67014706"/>
<name>A0A8J2MY36_9PLEO</name>